<organism evidence="1 2">
    <name type="scientific">Rotaria magnacalcarata</name>
    <dbReference type="NCBI Taxonomy" id="392030"/>
    <lineage>
        <taxon>Eukaryota</taxon>
        <taxon>Metazoa</taxon>
        <taxon>Spiralia</taxon>
        <taxon>Gnathifera</taxon>
        <taxon>Rotifera</taxon>
        <taxon>Eurotatoria</taxon>
        <taxon>Bdelloidea</taxon>
        <taxon>Philodinida</taxon>
        <taxon>Philodinidae</taxon>
        <taxon>Rotaria</taxon>
    </lineage>
</organism>
<dbReference type="EMBL" id="CAJOBI010231474">
    <property type="protein sequence ID" value="CAF5065508.1"/>
    <property type="molecule type" value="Genomic_DNA"/>
</dbReference>
<dbReference type="AlphaFoldDB" id="A0A8S3E857"/>
<comment type="caution">
    <text evidence="1">The sequence shown here is derived from an EMBL/GenBank/DDBJ whole genome shotgun (WGS) entry which is preliminary data.</text>
</comment>
<accession>A0A8S3E857</accession>
<reference evidence="1" key="1">
    <citation type="submission" date="2021-02" db="EMBL/GenBank/DDBJ databases">
        <authorList>
            <person name="Nowell W R."/>
        </authorList>
    </citation>
    <scope>NUCLEOTIDE SEQUENCE</scope>
</reference>
<evidence type="ECO:0000313" key="2">
    <source>
        <dbReference type="Proteomes" id="UP000676336"/>
    </source>
</evidence>
<name>A0A8S3E857_9BILA</name>
<protein>
    <submittedName>
        <fullName evidence="1">Uncharacterized protein</fullName>
    </submittedName>
</protein>
<proteinExistence type="predicted"/>
<gene>
    <name evidence="1" type="ORF">SMN809_LOCUS59993</name>
</gene>
<evidence type="ECO:0000313" key="1">
    <source>
        <dbReference type="EMBL" id="CAF5065508.1"/>
    </source>
</evidence>
<sequence length="34" mass="4101">MTYFAPKSEQEYKEYLDNLLVEYQFACFSEKLGD</sequence>
<feature type="non-terminal residue" evidence="1">
    <location>
        <position position="34"/>
    </location>
</feature>
<dbReference type="Proteomes" id="UP000676336">
    <property type="component" value="Unassembled WGS sequence"/>
</dbReference>